<proteinExistence type="predicted"/>
<accession>A0A6J4KKA9</accession>
<dbReference type="EMBL" id="CADCTR010001686">
    <property type="protein sequence ID" value="CAA9307467.1"/>
    <property type="molecule type" value="Genomic_DNA"/>
</dbReference>
<dbReference type="Gene3D" id="3.40.30.10">
    <property type="entry name" value="Glutaredoxin"/>
    <property type="match status" value="1"/>
</dbReference>
<name>A0A6J4KKA9_9CHLR</name>
<dbReference type="Pfam" id="PF00578">
    <property type="entry name" value="AhpC-TSA"/>
    <property type="match status" value="1"/>
</dbReference>
<dbReference type="GO" id="GO:0016491">
    <property type="term" value="F:oxidoreductase activity"/>
    <property type="evidence" value="ECO:0007669"/>
    <property type="project" value="InterPro"/>
</dbReference>
<dbReference type="InterPro" id="IPR036249">
    <property type="entry name" value="Thioredoxin-like_sf"/>
</dbReference>
<feature type="domain" description="Alkyl hydroperoxide reductase subunit C/ Thiol specific antioxidant" evidence="1">
    <location>
        <begin position="12"/>
        <end position="48"/>
    </location>
</feature>
<dbReference type="GO" id="GO:0016209">
    <property type="term" value="F:antioxidant activity"/>
    <property type="evidence" value="ECO:0007669"/>
    <property type="project" value="InterPro"/>
</dbReference>
<dbReference type="InterPro" id="IPR000866">
    <property type="entry name" value="AhpC/TSA"/>
</dbReference>
<dbReference type="AlphaFoldDB" id="A0A6J4KKA9"/>
<evidence type="ECO:0000259" key="1">
    <source>
        <dbReference type="Pfam" id="PF00578"/>
    </source>
</evidence>
<evidence type="ECO:0000313" key="2">
    <source>
        <dbReference type="EMBL" id="CAA9307467.1"/>
    </source>
</evidence>
<gene>
    <name evidence="2" type="ORF">AVDCRST_MAG93-5004</name>
</gene>
<dbReference type="SUPFAM" id="SSF52833">
    <property type="entry name" value="Thioredoxin-like"/>
    <property type="match status" value="1"/>
</dbReference>
<reference evidence="2" key="1">
    <citation type="submission" date="2020-02" db="EMBL/GenBank/DDBJ databases">
        <authorList>
            <person name="Meier V. D."/>
        </authorList>
    </citation>
    <scope>NUCLEOTIDE SEQUENCE</scope>
    <source>
        <strain evidence="2">AVDCRST_MAG93</strain>
    </source>
</reference>
<protein>
    <recommendedName>
        <fullName evidence="1">Alkyl hydroperoxide reductase subunit C/ Thiol specific antioxidant domain-containing protein</fullName>
    </recommendedName>
</protein>
<organism evidence="2">
    <name type="scientific">uncultured Chloroflexia bacterium</name>
    <dbReference type="NCBI Taxonomy" id="1672391"/>
    <lineage>
        <taxon>Bacteria</taxon>
        <taxon>Bacillati</taxon>
        <taxon>Chloroflexota</taxon>
        <taxon>Chloroflexia</taxon>
        <taxon>environmental samples</taxon>
    </lineage>
</organism>
<sequence>MSESKAERGVSVGTIAPTFSLPATDGSIVNLEHFRGKQPVVLVFYRGWW</sequence>